<proteinExistence type="predicted"/>
<dbReference type="Pfam" id="PF10878">
    <property type="entry name" value="DUF2672"/>
    <property type="match status" value="1"/>
</dbReference>
<organism evidence="1">
    <name type="scientific">Candidatus Tisiphia endosymbiont of Sergentomyia squamirostris</name>
    <dbReference type="NCBI Taxonomy" id="3113639"/>
    <lineage>
        <taxon>Bacteria</taxon>
        <taxon>Pseudomonadati</taxon>
        <taxon>Pseudomonadota</taxon>
        <taxon>Alphaproteobacteria</taxon>
        <taxon>Rickettsiales</taxon>
        <taxon>Rickettsiaceae</taxon>
        <taxon>Rickettsieae</taxon>
        <taxon>Candidatus Tisiphia</taxon>
    </lineage>
</organism>
<accession>A0AAT9G6K0</accession>
<evidence type="ECO:0000313" key="1">
    <source>
        <dbReference type="EMBL" id="BFD45436.1"/>
    </source>
</evidence>
<dbReference type="AlphaFoldDB" id="A0AAT9G6K0"/>
<gene>
    <name evidence="1" type="ORF">DMENIID0002_00820</name>
</gene>
<dbReference type="InterPro" id="IPR022718">
    <property type="entry name" value="DUF2672"/>
</dbReference>
<sequence length="109" mass="12569">MSLGEILVVMLVAMIVTKPEDIPIIIKKIQEFKLYCSAVKNQALVYITKDLKIDNDIVGNNAEQLNFYLEKIINIQGYYDGNYSLDELKAKYDELIKIKSTKYVQDCKK</sequence>
<reference evidence="1" key="1">
    <citation type="submission" date="2024-01" db="EMBL/GenBank/DDBJ databases">
        <title>Sequencing the genomes of a sandfly, Sergentomyia squamirostris, and its two endosymbionts.</title>
        <authorList>
            <person name="Itokawa K."/>
            <person name="Sanjoba C."/>
        </authorList>
    </citation>
    <scope>NUCLEOTIDE SEQUENCE</scope>
    <source>
        <strain evidence="1">RiSSQ</strain>
    </source>
</reference>
<name>A0AAT9G6K0_9RICK</name>
<dbReference type="EMBL" id="AP029170">
    <property type="protein sequence ID" value="BFD45436.1"/>
    <property type="molecule type" value="Genomic_DNA"/>
</dbReference>
<protein>
    <submittedName>
        <fullName evidence="1">DUF2672 domain-containing protein</fullName>
    </submittedName>
</protein>